<feature type="domain" description="Helitron helicase-like" evidence="1">
    <location>
        <begin position="298"/>
        <end position="380"/>
    </location>
</feature>
<gene>
    <name evidence="3" type="ORF">POM88_013805</name>
</gene>
<evidence type="ECO:0000313" key="4">
    <source>
        <dbReference type="Proteomes" id="UP001237642"/>
    </source>
</evidence>
<keyword evidence="4" id="KW-1185">Reference proteome</keyword>
<dbReference type="PANTHER" id="PTHR10492">
    <property type="match status" value="1"/>
</dbReference>
<dbReference type="InterPro" id="IPR027417">
    <property type="entry name" value="P-loop_NTPase"/>
</dbReference>
<evidence type="ECO:0000313" key="3">
    <source>
        <dbReference type="EMBL" id="KAK1394749.1"/>
    </source>
</evidence>
<evidence type="ECO:0008006" key="5">
    <source>
        <dbReference type="Google" id="ProtNLM"/>
    </source>
</evidence>
<dbReference type="FunFam" id="3.40.50.300:FF:002884">
    <property type="entry name" value="ATP-dependent DNA helicase"/>
    <property type="match status" value="1"/>
</dbReference>
<reference evidence="3" key="1">
    <citation type="submission" date="2023-02" db="EMBL/GenBank/DDBJ databases">
        <title>Genome of toxic invasive species Heracleum sosnowskyi carries increased number of genes despite the absence of recent whole-genome duplications.</title>
        <authorList>
            <person name="Schelkunov M."/>
            <person name="Shtratnikova V."/>
            <person name="Makarenko M."/>
            <person name="Klepikova A."/>
            <person name="Omelchenko D."/>
            <person name="Novikova G."/>
            <person name="Obukhova E."/>
            <person name="Bogdanov V."/>
            <person name="Penin A."/>
            <person name="Logacheva M."/>
        </authorList>
    </citation>
    <scope>NUCLEOTIDE SEQUENCE</scope>
    <source>
        <strain evidence="3">Hsosn_3</strain>
        <tissue evidence="3">Leaf</tissue>
    </source>
</reference>
<feature type="domain" description="DNA helicase Pif1-like 2B" evidence="2">
    <location>
        <begin position="493"/>
        <end position="538"/>
    </location>
</feature>
<dbReference type="Gene3D" id="3.40.50.300">
    <property type="entry name" value="P-loop containing nucleotide triphosphate hydrolases"/>
    <property type="match status" value="1"/>
</dbReference>
<dbReference type="CDD" id="cd18809">
    <property type="entry name" value="SF1_C_RecD"/>
    <property type="match status" value="1"/>
</dbReference>
<sequence length="657" mass="73431">MDQPPRKRGRTRVFLTKDVVERRRLAKKKINDSRRNLNGTLSCGSSQEVRGLESKCATGEVHHDGCSGVSPNANDGPGFDVVHNGAGDVPNHTPANLNPVENEVHHDVNESAGGSNGAQVWAAEFTGRHVGTGPKGYSICCSKGKVQLPMLRETPPELRELITSTGIHSNMFFNKSRVYNNIFAFCSFGGNVDHSVNNGKGPFVFRVSGRTYHSLGSLVPPDGLTPKFAQLYMYDGQDAVGHRLNFSAMMGEVDPAIVSMLQEMFHRDNALVGIFKQLRDRFTDGDPEHVRLRLLERRTTDDLFITFTCNPKWDEIQATVRSSGSHDASVRPDLVARVFKMKLDAMMDDFTKKHVLGRVRAVVYTIEFQKRGLPHAHIVVWLEGGIQKQPWSLTKYTWIIGMVFLIIVVRVDYSGDVVEAVVKEIYGDLQNRHGDIEYLRSRAILTPLNEHVENVNMSVLHNLPGEFKAYKSCDSICKGSSTGEADEILYLPEYLNSLKFNGMPNHEVQVKVGAPIMLLRNLNPKKGLCNGTRLIVTRCYPFLIEALILTGNKIGDTTYIPRITMCPADKTFPFVLKRKQFPVVVCYAMTVNKSQGQTVRNVGLYLPEPVFGHGQMYVAVSRVTSPNGLKIVYVHEDESTTGYTKNIVYREIFDNLV</sequence>
<dbReference type="InterPro" id="IPR025476">
    <property type="entry name" value="Helitron_helicase-like"/>
</dbReference>
<comment type="caution">
    <text evidence="3">The sequence shown here is derived from an EMBL/GenBank/DDBJ whole genome shotgun (WGS) entry which is preliminary data.</text>
</comment>
<dbReference type="SUPFAM" id="SSF52540">
    <property type="entry name" value="P-loop containing nucleoside triphosphate hydrolases"/>
    <property type="match status" value="1"/>
</dbReference>
<dbReference type="Proteomes" id="UP001237642">
    <property type="component" value="Unassembled WGS sequence"/>
</dbReference>
<dbReference type="InterPro" id="IPR049163">
    <property type="entry name" value="Pif1-like_2B_dom"/>
</dbReference>
<proteinExistence type="predicted"/>
<reference evidence="3" key="2">
    <citation type="submission" date="2023-05" db="EMBL/GenBank/DDBJ databases">
        <authorList>
            <person name="Schelkunov M.I."/>
        </authorList>
    </citation>
    <scope>NUCLEOTIDE SEQUENCE</scope>
    <source>
        <strain evidence="3">Hsosn_3</strain>
        <tissue evidence="3">Leaf</tissue>
    </source>
</reference>
<dbReference type="PANTHER" id="PTHR10492:SF90">
    <property type="entry name" value="ATP-DEPENDENT DNA HELICASE"/>
    <property type="match status" value="1"/>
</dbReference>
<organism evidence="3 4">
    <name type="scientific">Heracleum sosnowskyi</name>
    <dbReference type="NCBI Taxonomy" id="360622"/>
    <lineage>
        <taxon>Eukaryota</taxon>
        <taxon>Viridiplantae</taxon>
        <taxon>Streptophyta</taxon>
        <taxon>Embryophyta</taxon>
        <taxon>Tracheophyta</taxon>
        <taxon>Spermatophyta</taxon>
        <taxon>Magnoliopsida</taxon>
        <taxon>eudicotyledons</taxon>
        <taxon>Gunneridae</taxon>
        <taxon>Pentapetalae</taxon>
        <taxon>asterids</taxon>
        <taxon>campanulids</taxon>
        <taxon>Apiales</taxon>
        <taxon>Apiaceae</taxon>
        <taxon>Apioideae</taxon>
        <taxon>apioid superclade</taxon>
        <taxon>Tordylieae</taxon>
        <taxon>Tordyliinae</taxon>
        <taxon>Heracleum</taxon>
    </lineage>
</organism>
<accession>A0AAD8IZ84</accession>
<dbReference type="Pfam" id="PF14214">
    <property type="entry name" value="Helitron_like_N"/>
    <property type="match status" value="1"/>
</dbReference>
<evidence type="ECO:0000259" key="2">
    <source>
        <dbReference type="Pfam" id="PF21530"/>
    </source>
</evidence>
<evidence type="ECO:0000259" key="1">
    <source>
        <dbReference type="Pfam" id="PF14214"/>
    </source>
</evidence>
<name>A0AAD8IZ84_9APIA</name>
<dbReference type="AlphaFoldDB" id="A0AAD8IZ84"/>
<dbReference type="EMBL" id="JAUIZM010000003">
    <property type="protein sequence ID" value="KAK1394749.1"/>
    <property type="molecule type" value="Genomic_DNA"/>
</dbReference>
<protein>
    <recommendedName>
        <fullName evidence="5">DNA helicase</fullName>
    </recommendedName>
</protein>
<dbReference type="Pfam" id="PF21530">
    <property type="entry name" value="Pif1_2B_dom"/>
    <property type="match status" value="1"/>
</dbReference>